<protein>
    <recommendedName>
        <fullName evidence="13">Hexosyltransferase</fullName>
        <ecNumber evidence="13">2.4.1.-</ecNumber>
    </recommendedName>
</protein>
<dbReference type="PANTHER" id="PTHR11214:SF115">
    <property type="entry name" value="HEXOSYLTRANSFERASE"/>
    <property type="match status" value="1"/>
</dbReference>
<comment type="similarity">
    <text evidence="3 13">Belongs to the glycosyltransferase 31 family.</text>
</comment>
<evidence type="ECO:0000256" key="1">
    <source>
        <dbReference type="ARBA" id="ARBA00004323"/>
    </source>
</evidence>
<dbReference type="GO" id="GO:0000139">
    <property type="term" value="C:Golgi membrane"/>
    <property type="evidence" value="ECO:0007669"/>
    <property type="project" value="UniProtKB-SubCell"/>
</dbReference>
<evidence type="ECO:0000256" key="3">
    <source>
        <dbReference type="ARBA" id="ARBA00008661"/>
    </source>
</evidence>
<evidence type="ECO:0000256" key="9">
    <source>
        <dbReference type="ARBA" id="ARBA00023034"/>
    </source>
</evidence>
<dbReference type="Pfam" id="PF01762">
    <property type="entry name" value="Galactosyl_T"/>
    <property type="match status" value="1"/>
</dbReference>
<evidence type="ECO:0000256" key="12">
    <source>
        <dbReference type="ARBA" id="ARBA00023180"/>
    </source>
</evidence>
<keyword evidence="10" id="KW-0443">Lipid metabolism</keyword>
<reference evidence="16" key="1">
    <citation type="submission" date="2025-08" db="UniProtKB">
        <authorList>
            <consortium name="RefSeq"/>
        </authorList>
    </citation>
    <scope>IDENTIFICATION</scope>
</reference>
<keyword evidence="9 13" id="KW-0333">Golgi apparatus</keyword>
<dbReference type="InterPro" id="IPR002659">
    <property type="entry name" value="Glyco_trans_31"/>
</dbReference>
<keyword evidence="7" id="KW-0735">Signal-anchor</keyword>
<dbReference type="GO" id="GO:0008499">
    <property type="term" value="F:N-acetyl-beta-D-glucosaminide beta-(1,3)-galactosyltransferase activity"/>
    <property type="evidence" value="ECO:0007669"/>
    <property type="project" value="TreeGrafter"/>
</dbReference>
<evidence type="ECO:0000256" key="8">
    <source>
        <dbReference type="ARBA" id="ARBA00022989"/>
    </source>
</evidence>
<evidence type="ECO:0000256" key="11">
    <source>
        <dbReference type="ARBA" id="ARBA00023136"/>
    </source>
</evidence>
<evidence type="ECO:0000313" key="15">
    <source>
        <dbReference type="Proteomes" id="UP000504632"/>
    </source>
</evidence>
<dbReference type="Gene3D" id="3.90.550.50">
    <property type="match status" value="1"/>
</dbReference>
<dbReference type="PANTHER" id="PTHR11214">
    <property type="entry name" value="BETA-1,3-N-ACETYLGLUCOSAMINYLTRANSFERASE"/>
    <property type="match status" value="1"/>
</dbReference>
<evidence type="ECO:0000256" key="5">
    <source>
        <dbReference type="ARBA" id="ARBA00022679"/>
    </source>
</evidence>
<dbReference type="AlphaFoldDB" id="A0A6J2W570"/>
<keyword evidence="8" id="KW-1133">Transmembrane helix</keyword>
<dbReference type="GO" id="GO:0006493">
    <property type="term" value="P:protein O-linked glycosylation"/>
    <property type="evidence" value="ECO:0007669"/>
    <property type="project" value="TreeGrafter"/>
</dbReference>
<comment type="pathway">
    <text evidence="2">Protein modification; protein glycosylation.</text>
</comment>
<evidence type="ECO:0000313" key="16">
    <source>
        <dbReference type="RefSeq" id="XP_030639264.1"/>
    </source>
</evidence>
<name>A0A6J2W570_CHACN</name>
<keyword evidence="12" id="KW-0325">Glycoprotein</keyword>
<evidence type="ECO:0000256" key="14">
    <source>
        <dbReference type="SAM" id="SignalP"/>
    </source>
</evidence>
<evidence type="ECO:0000256" key="10">
    <source>
        <dbReference type="ARBA" id="ARBA00023098"/>
    </source>
</evidence>
<keyword evidence="14" id="KW-0732">Signal</keyword>
<gene>
    <name evidence="16" type="primary">LOC115819929</name>
</gene>
<dbReference type="GeneID" id="115819929"/>
<proteinExistence type="inferred from homology"/>
<evidence type="ECO:0000256" key="2">
    <source>
        <dbReference type="ARBA" id="ARBA00004922"/>
    </source>
</evidence>
<organism evidence="15 16">
    <name type="scientific">Chanos chanos</name>
    <name type="common">Milkfish</name>
    <name type="synonym">Mugil chanos</name>
    <dbReference type="NCBI Taxonomy" id="29144"/>
    <lineage>
        <taxon>Eukaryota</taxon>
        <taxon>Metazoa</taxon>
        <taxon>Chordata</taxon>
        <taxon>Craniata</taxon>
        <taxon>Vertebrata</taxon>
        <taxon>Euteleostomi</taxon>
        <taxon>Actinopterygii</taxon>
        <taxon>Neopterygii</taxon>
        <taxon>Teleostei</taxon>
        <taxon>Ostariophysi</taxon>
        <taxon>Gonorynchiformes</taxon>
        <taxon>Chanidae</taxon>
        <taxon>Chanos</taxon>
    </lineage>
</organism>
<dbReference type="EC" id="2.4.1.-" evidence="13"/>
<dbReference type="GO" id="GO:0006629">
    <property type="term" value="P:lipid metabolic process"/>
    <property type="evidence" value="ECO:0007669"/>
    <property type="project" value="UniProtKB-KW"/>
</dbReference>
<dbReference type="Proteomes" id="UP000504632">
    <property type="component" value="Chromosome 1"/>
</dbReference>
<feature type="chain" id="PRO_5026727366" description="Hexosyltransferase" evidence="14">
    <location>
        <begin position="17"/>
        <end position="330"/>
    </location>
</feature>
<sequence>MVFVLAFIIFVYINSSRPSGTWTDSLSWGRKHTKMATHSTTAGRRLSNQTIISPYLVAYPHDYYFILNESARCPSERPYLVLMVPVAPKDRASRDVIRSTWGNETTVLGKTVRLFFMLGLPGINGREQTQEEIFEESREHHDLLQSDFLDSYQNLTIKTLMILKWLSTYCSDASYALKADTDMFVNVRNLVKMLLKAPKKNYMTGIVAKHGTASRNPKSKWYLPVDVFPGNRFPPYAMGQAYAFSLDLPGKLLEAAKHVKAIYIEDAYVGLCMKHLGIRHTEPPSHSLFNLYLRYPQSRCFYSKIISVILRSREQIQEIWKNLKKPGPAC</sequence>
<keyword evidence="4 13" id="KW-0328">Glycosyltransferase</keyword>
<keyword evidence="11" id="KW-0472">Membrane</keyword>
<feature type="signal peptide" evidence="14">
    <location>
        <begin position="1"/>
        <end position="16"/>
    </location>
</feature>
<dbReference type="OrthoDB" id="5512589at2759"/>
<dbReference type="InParanoid" id="A0A6J2W570"/>
<keyword evidence="15" id="KW-1185">Reference proteome</keyword>
<evidence type="ECO:0000256" key="6">
    <source>
        <dbReference type="ARBA" id="ARBA00022692"/>
    </source>
</evidence>
<accession>A0A6J2W570</accession>
<keyword evidence="6" id="KW-0812">Transmembrane</keyword>
<evidence type="ECO:0000256" key="4">
    <source>
        <dbReference type="ARBA" id="ARBA00022676"/>
    </source>
</evidence>
<evidence type="ECO:0000256" key="13">
    <source>
        <dbReference type="RuleBase" id="RU363063"/>
    </source>
</evidence>
<evidence type="ECO:0000256" key="7">
    <source>
        <dbReference type="ARBA" id="ARBA00022968"/>
    </source>
</evidence>
<keyword evidence="5" id="KW-0808">Transferase</keyword>
<dbReference type="FunFam" id="3.90.550.50:FF:000001">
    <property type="entry name" value="Hexosyltransferase"/>
    <property type="match status" value="1"/>
</dbReference>
<comment type="subcellular location">
    <subcellularLocation>
        <location evidence="1 13">Golgi apparatus membrane</location>
        <topology evidence="1 13">Single-pass type II membrane protein</topology>
    </subcellularLocation>
</comment>
<dbReference type="RefSeq" id="XP_030639264.1">
    <property type="nucleotide sequence ID" value="XM_030783404.1"/>
</dbReference>